<comment type="caution">
    <text evidence="2">The sequence shown here is derived from an EMBL/GenBank/DDBJ whole genome shotgun (WGS) entry which is preliminary data.</text>
</comment>
<evidence type="ECO:0000256" key="1">
    <source>
        <dbReference type="SAM" id="SignalP"/>
    </source>
</evidence>
<dbReference type="GO" id="GO:0003964">
    <property type="term" value="F:RNA-directed DNA polymerase activity"/>
    <property type="evidence" value="ECO:0007669"/>
    <property type="project" value="UniProtKB-KW"/>
</dbReference>
<dbReference type="GO" id="GO:0003676">
    <property type="term" value="F:nucleic acid binding"/>
    <property type="evidence" value="ECO:0007669"/>
    <property type="project" value="InterPro"/>
</dbReference>
<dbReference type="OMA" id="MAYENTQ"/>
<dbReference type="EC" id="2.7.7.49" evidence="2"/>
<keyword evidence="2" id="KW-0695">RNA-directed DNA polymerase</keyword>
<dbReference type="Gramene" id="PRQ50702">
    <property type="protein sequence ID" value="PRQ50702"/>
    <property type="gene ID" value="RchiOBHm_Chr2g0136201"/>
</dbReference>
<dbReference type="Proteomes" id="UP000238479">
    <property type="component" value="Chromosome 2"/>
</dbReference>
<dbReference type="PANTHER" id="PTHR47481:SF22">
    <property type="entry name" value="RETROTRANSPOSON GAG DOMAIN-CONTAINING PROTEIN"/>
    <property type="match status" value="1"/>
</dbReference>
<keyword evidence="2" id="KW-0548">Nucleotidyltransferase</keyword>
<proteinExistence type="predicted"/>
<dbReference type="GO" id="GO:0008270">
    <property type="term" value="F:zinc ion binding"/>
    <property type="evidence" value="ECO:0007669"/>
    <property type="project" value="InterPro"/>
</dbReference>
<gene>
    <name evidence="2" type="ORF">RchiOBHm_Chr2g0136201</name>
</gene>
<keyword evidence="3" id="KW-1185">Reference proteome</keyword>
<accession>A0A2P6RW88</accession>
<name>A0A2P6RW88_ROSCH</name>
<evidence type="ECO:0000313" key="3">
    <source>
        <dbReference type="Proteomes" id="UP000238479"/>
    </source>
</evidence>
<reference evidence="2 3" key="1">
    <citation type="journal article" date="2018" name="Nat. Genet.">
        <title>The Rosa genome provides new insights in the design of modern roses.</title>
        <authorList>
            <person name="Bendahmane M."/>
        </authorList>
    </citation>
    <scope>NUCLEOTIDE SEQUENCE [LARGE SCALE GENOMIC DNA]</scope>
    <source>
        <strain evidence="3">cv. Old Blush</strain>
    </source>
</reference>
<protein>
    <submittedName>
        <fullName evidence="2">Putative RNA-directed DNA polymerase</fullName>
        <ecNumber evidence="2">2.7.7.49</ecNumber>
    </submittedName>
</protein>
<feature type="signal peptide" evidence="1">
    <location>
        <begin position="1"/>
        <end position="17"/>
    </location>
</feature>
<evidence type="ECO:0000313" key="2">
    <source>
        <dbReference type="EMBL" id="PRQ50702.1"/>
    </source>
</evidence>
<dbReference type="Pfam" id="PF14223">
    <property type="entry name" value="Retrotran_gag_2"/>
    <property type="match status" value="1"/>
</dbReference>
<dbReference type="EMBL" id="PDCK01000040">
    <property type="protein sequence ID" value="PRQ50702.1"/>
    <property type="molecule type" value="Genomic_DNA"/>
</dbReference>
<dbReference type="PANTHER" id="PTHR47481">
    <property type="match status" value="1"/>
</dbReference>
<dbReference type="AlphaFoldDB" id="A0A2P6RW88"/>
<keyword evidence="2" id="KW-0808">Transferase</keyword>
<keyword evidence="1" id="KW-0732">Signal</keyword>
<organism evidence="2 3">
    <name type="scientific">Rosa chinensis</name>
    <name type="common">China rose</name>
    <dbReference type="NCBI Taxonomy" id="74649"/>
    <lineage>
        <taxon>Eukaryota</taxon>
        <taxon>Viridiplantae</taxon>
        <taxon>Streptophyta</taxon>
        <taxon>Embryophyta</taxon>
        <taxon>Tracheophyta</taxon>
        <taxon>Spermatophyta</taxon>
        <taxon>Magnoliopsida</taxon>
        <taxon>eudicotyledons</taxon>
        <taxon>Gunneridae</taxon>
        <taxon>Pentapetalae</taxon>
        <taxon>rosids</taxon>
        <taxon>fabids</taxon>
        <taxon>Rosales</taxon>
        <taxon>Rosaceae</taxon>
        <taxon>Rosoideae</taxon>
        <taxon>Rosoideae incertae sedis</taxon>
        <taxon>Rosa</taxon>
    </lineage>
</organism>
<dbReference type="SUPFAM" id="SSF57756">
    <property type="entry name" value="Retrovirus zinc finger-like domains"/>
    <property type="match status" value="1"/>
</dbReference>
<dbReference type="Gene3D" id="4.10.60.10">
    <property type="entry name" value="Zinc finger, CCHC-type"/>
    <property type="match status" value="1"/>
</dbReference>
<dbReference type="InterPro" id="IPR036875">
    <property type="entry name" value="Znf_CCHC_sf"/>
</dbReference>
<feature type="chain" id="PRO_5015127668" evidence="1">
    <location>
        <begin position="18"/>
        <end position="410"/>
    </location>
</feature>
<sequence>MVATAISLLANLSGIISVKLDDSNYPTWHFQMYSLLRGHGLLKFVDGTHPCPSQYSMSDDGHLSQNSPKEYEDWVAQDCNLISLITATLSSEALSHVVGCSTAFEVWFTLKDRYATVSRSNVVQLKSNLQSIEKDSDSIDKYLLRVKNARDQLSAIGVKIADEDVMILILKGLPSEFSIVRMMIKAKHAPISMTELRTLLLAAESEIECETKMQSLSLTSMNAMVAKHSSFAESNESKGLLPTPVGPNGFAAFHNGPRNGSNRGFSTNYGGHNGYNNRNVNSGGFRPNWNTSNAGFGLHDGSQNGYGTGGFGNTQFGFKQGCNNGYNGFRPRIVCQICETPGHSAQTCWHLGKINGSGTSSSVLECQLCGLASHSAVECNQRQSFASLQGQQTAMIASIQHDPTAPTHEV</sequence>